<evidence type="ECO:0000256" key="4">
    <source>
        <dbReference type="ARBA" id="ARBA00022737"/>
    </source>
</evidence>
<keyword evidence="12" id="KW-1185">Reference proteome</keyword>
<dbReference type="SUPFAM" id="SSF50978">
    <property type="entry name" value="WD40 repeat-like"/>
    <property type="match status" value="1"/>
</dbReference>
<evidence type="ECO:0000256" key="5">
    <source>
        <dbReference type="ARBA" id="ARBA00055525"/>
    </source>
</evidence>
<evidence type="ECO:0000256" key="6">
    <source>
        <dbReference type="ARBA" id="ARBA00067298"/>
    </source>
</evidence>
<dbReference type="OrthoDB" id="5572108at2759"/>
<evidence type="ECO:0000256" key="7">
    <source>
        <dbReference type="RuleBase" id="RU000487"/>
    </source>
</evidence>
<dbReference type="GO" id="GO:0000159">
    <property type="term" value="C:protein phosphatase type 2A complex"/>
    <property type="evidence" value="ECO:0007669"/>
    <property type="project" value="InterPro"/>
</dbReference>
<comment type="similarity">
    <text evidence="7">Belongs to the actin family.</text>
</comment>
<evidence type="ECO:0000256" key="1">
    <source>
        <dbReference type="ARBA" id="ARBA00008259"/>
    </source>
</evidence>
<dbReference type="CDD" id="cd10206">
    <property type="entry name" value="ASKHA_NBD_Arp8-like"/>
    <property type="match status" value="1"/>
</dbReference>
<organism evidence="11 12">
    <name type="scientific">Mycena indigotica</name>
    <dbReference type="NCBI Taxonomy" id="2126181"/>
    <lineage>
        <taxon>Eukaryota</taxon>
        <taxon>Fungi</taxon>
        <taxon>Dikarya</taxon>
        <taxon>Basidiomycota</taxon>
        <taxon>Agaricomycotina</taxon>
        <taxon>Agaricomycetes</taxon>
        <taxon>Agaricomycetidae</taxon>
        <taxon>Agaricales</taxon>
        <taxon>Marasmiineae</taxon>
        <taxon>Mycenaceae</taxon>
        <taxon>Mycena</taxon>
    </lineage>
</organism>
<keyword evidence="2" id="KW-0597">Phosphoprotein</keyword>
<dbReference type="InterPro" id="IPR043129">
    <property type="entry name" value="ATPase_NBD"/>
</dbReference>
<feature type="domain" description="Cryptic loci regulator 2 N-terminal" evidence="10">
    <location>
        <begin position="1428"/>
        <end position="1461"/>
    </location>
</feature>
<dbReference type="SMART" id="SM00268">
    <property type="entry name" value="ACTIN"/>
    <property type="match status" value="1"/>
</dbReference>
<dbReference type="GO" id="GO:1902531">
    <property type="term" value="P:regulation of intracellular signal transduction"/>
    <property type="evidence" value="ECO:0007669"/>
    <property type="project" value="UniProtKB-ARBA"/>
</dbReference>
<feature type="transmembrane region" description="Helical" evidence="9">
    <location>
        <begin position="482"/>
        <end position="501"/>
    </location>
</feature>
<dbReference type="InterPro" id="IPR036322">
    <property type="entry name" value="WD40_repeat_dom_sf"/>
</dbReference>
<proteinExistence type="inferred from homology"/>
<dbReference type="Pfam" id="PF00022">
    <property type="entry name" value="Actin"/>
    <property type="match status" value="1"/>
</dbReference>
<feature type="compositionally biased region" description="Basic and acidic residues" evidence="8">
    <location>
        <begin position="1503"/>
        <end position="1512"/>
    </location>
</feature>
<dbReference type="InterPro" id="IPR031915">
    <property type="entry name" value="Clr2_N"/>
</dbReference>
<feature type="transmembrane region" description="Helical" evidence="9">
    <location>
        <begin position="457"/>
        <end position="475"/>
    </location>
</feature>
<dbReference type="InterPro" id="IPR015943">
    <property type="entry name" value="WD40/YVTN_repeat-like_dom_sf"/>
</dbReference>
<feature type="transmembrane region" description="Helical" evidence="9">
    <location>
        <begin position="603"/>
        <end position="631"/>
    </location>
</feature>
<name>A0A8H6T0S3_9AGAR</name>
<comment type="similarity">
    <text evidence="1">Belongs to the phosphatase 2A regulatory subunit B family.</text>
</comment>
<feature type="transmembrane region" description="Helical" evidence="9">
    <location>
        <begin position="661"/>
        <end position="681"/>
    </location>
</feature>
<dbReference type="InterPro" id="IPR001680">
    <property type="entry name" value="WD40_rpt"/>
</dbReference>
<feature type="region of interest" description="Disordered" evidence="8">
    <location>
        <begin position="129"/>
        <end position="151"/>
    </location>
</feature>
<dbReference type="GO" id="GO:0010972">
    <property type="term" value="P:negative regulation of G2/M transition of mitotic cell cycle"/>
    <property type="evidence" value="ECO:0007669"/>
    <property type="project" value="UniProtKB-ARBA"/>
</dbReference>
<feature type="region of interest" description="Disordered" evidence="8">
    <location>
        <begin position="1476"/>
        <end position="1515"/>
    </location>
</feature>
<evidence type="ECO:0000256" key="2">
    <source>
        <dbReference type="ARBA" id="ARBA00022553"/>
    </source>
</evidence>
<dbReference type="Gene3D" id="2.130.10.10">
    <property type="entry name" value="YVTN repeat-like/Quinoprotein amine dehydrogenase"/>
    <property type="match status" value="1"/>
</dbReference>
<dbReference type="InterPro" id="IPR004000">
    <property type="entry name" value="Actin"/>
</dbReference>
<keyword evidence="9" id="KW-0812">Transmembrane</keyword>
<comment type="caution">
    <text evidence="11">The sequence shown here is derived from an EMBL/GenBank/DDBJ whole genome shotgun (WGS) entry which is preliminary data.</text>
</comment>
<evidence type="ECO:0000313" key="12">
    <source>
        <dbReference type="Proteomes" id="UP000636479"/>
    </source>
</evidence>
<evidence type="ECO:0000256" key="8">
    <source>
        <dbReference type="SAM" id="MobiDB-lite"/>
    </source>
</evidence>
<dbReference type="GeneID" id="59342926"/>
<dbReference type="InterPro" id="IPR000009">
    <property type="entry name" value="PP2A_PR55"/>
</dbReference>
<evidence type="ECO:0000313" key="11">
    <source>
        <dbReference type="EMBL" id="KAF7309845.1"/>
    </source>
</evidence>
<sequence>MDDPSGSGGWRFAQCFGDKAEVEDITEADIISTVEFDSTGNYLATGDKGGRVVLFERNESKKGCEYKFYTEFQSHEPEFDYLKSLEIEEKINKIKWCRRQNSAHFLLSTNDKTIKLWKVFEKSLRVVSESNHHDGQRPLPPPTSSSHLRLPRMTPQDNIIAAVPRKVYPNAHAYHIHSISVNSDQETYISADDLRVNLWNLNISNQSFNIVDIKPVNMEELTEVITATEFHPSHCNLFMYSSSRSNIKLADMRESALCDRHAKCFEEEEDPTTRSFFSEIISSISDVRFSRDGRYILSRDYLSLKIWDVNMEARPVKTIPIHDHLRGKLCDLYENDCIFDKFECLWGGDDKHVLTGSYHNYFRIYDTDTLNDVVLQADKSAFKTKKMGGPLPGNKGGAKNGMKQNGLRDAMQLETLDFNKKILHASWHPKENTIASETTEPIPGQTLRWQVDLMNSLYAIGLGLLTIVILPPIFARNVRRSALWFAFLSSWMVYCISFLLLAGNQLGPEPPYGICMFQASVIHAVPALATISGVCFIVDIYFSLHFSVTGTLSWIPKRRAPFLLAIPILAFSSIFIMALVIGLQDHSTVSREPNNMFCHINTGLPTIVSAVLSGWSLFIAFGFEIAAAVLLRRSWSKRSFQKLQDGGSSDPQISLGMVIRVFLFSILTLLALSLSAVMIFHVRPSDFGYNVLLPIMPSLSAILFGSQKAGFAVHQSTRAFTIAGYHHGLEVLEARYEGTANWTYRLRQSQLWQRGNAVIFSSQSSMPRGIPNARKDEDGLKYTSFSVPVAIHPKAVSNYLKSESQTIWTRNAQAKSKADPPPTQEFRRGAQTIVIHPVTVPNVVARKIYPPWSAPAPHFVPCIDRPKSGDEMVVDEGGPKAEDEFSEKIQEITSSLRDRMRFYQLKVTPNADNVALTFNKQFEPEIIAEHNDPYQIEWIHDGPDVLVGEKALRLAEPQASGYAVRWPIRGSKFNTQHYHGSTQSILSDIETIIRTTLAEQFNVTPGDYRNYSVVLVVPDLYERAYLHHFGHLLLVTMGFKQLCAQQESLAATYGAGLSSACVVDVGAVKTSVACVDEGLIIPDTRLNLNMGGDDITEFLFVLLSRIAFPYRDIDLAQTYDWNVMEDLKSRLCSLSETDVGLNLYDFIVRQPSKPTKKYGLRAYDEIILAPMVLFEPRMINFEQKRNKQHPISLPDVSDEIVDHPADRITSAMIISTQHLMPATPTAKPPTESQAMEIVQVDEDGKTIKPTAAPKSPGDSAIDVAFEASKLPLDVAIFNSARAAGGDEKIRKYLQAVVVIGGGAHIPGMAHGLESRLQAIATPLVQDMEKVQIIPPPKEVEPVVLAWKGAAVLGKMDGSSEFDGSSTTWPSNTTEIVDAEGNVNFMHFVELSESLAIKWRASVGDAIALHFNYPDHESHRHVLRQFPDGYRCGYRFRSVPEFIPHAIWLMGDEKEACKCKYCSKKPQREISKAMSDIMRSASQSPGPSPSRPPRPKHPLPSRTRLPDPRREIPKATMQKAVPDVSPYIQTNVVMLTQRSHDIRAVTRIASQESVIPRYFREDELVWYALDPPIKGPRDLKITFWPGTIEKYHLGRIPMTQGRESPPEFHVYAVQLLATSRTCVANDTRVLPYQSYIVHDDLFVEMMRRTPQQWQDLFEPALANFDPFPESSASPPSWHAVLTSFAVALQTASNVTDHWSVTDDWDAKIQVPQQIPHGSISSLTSAIERAGANNTRPLKALSQTRFQGLWWGGERIWVDDLVRLKLPRSCVAPEGSQFILAPSGTDPTIADEHDVSLRSVFLRIDSLFVLEGKPRQVRAAGMLYELADENWRDPDKPHLPEGVSPHTATASSSWRCIPQTYATSTERIIIPTYCQTWT</sequence>
<dbReference type="PROSITE" id="PS01024">
    <property type="entry name" value="PR55_1"/>
    <property type="match status" value="1"/>
</dbReference>
<gene>
    <name evidence="11" type="ORF">MIND_00356600</name>
</gene>
<dbReference type="InterPro" id="IPR018067">
    <property type="entry name" value="PP2A_PR55_CS"/>
</dbReference>
<comment type="function">
    <text evidence="5">Phosphatase 2A affects a variety of biological processes in the cell such as transcription, cell cycle progression and cellular morphogenesis, and provides an initial identification of critical substrates for this phosphatase. The regulatory subunit may direct the catalytic subunit to distinct, albeit overlapping, subsets of substrates.</text>
</comment>
<accession>A0A8H6T0S3</accession>
<dbReference type="EMBL" id="JACAZF010000003">
    <property type="protein sequence ID" value="KAF7309845.1"/>
    <property type="molecule type" value="Genomic_DNA"/>
</dbReference>
<dbReference type="Proteomes" id="UP000636479">
    <property type="component" value="Unassembled WGS sequence"/>
</dbReference>
<protein>
    <recommendedName>
        <fullName evidence="6">Protein phosphatase PP2A regulatory subunit B</fullName>
    </recommendedName>
</protein>
<keyword evidence="4" id="KW-0677">Repeat</keyword>
<dbReference type="RefSeq" id="XP_037223295.1">
    <property type="nucleotide sequence ID" value="XM_037360410.1"/>
</dbReference>
<dbReference type="PRINTS" id="PR00600">
    <property type="entry name" value="PP2APR55"/>
</dbReference>
<feature type="transmembrane region" description="Helical" evidence="9">
    <location>
        <begin position="521"/>
        <end position="542"/>
    </location>
</feature>
<evidence type="ECO:0000256" key="9">
    <source>
        <dbReference type="SAM" id="Phobius"/>
    </source>
</evidence>
<dbReference type="PANTHER" id="PTHR11871">
    <property type="entry name" value="PROTEIN PHOSPHATASE PP2A REGULATORY SUBUNIT B"/>
    <property type="match status" value="1"/>
</dbReference>
<dbReference type="FunFam" id="2.130.10.10:FF:000189">
    <property type="entry name" value="Protein phosphatase PP2A regulatory subunit B"/>
    <property type="match status" value="1"/>
</dbReference>
<dbReference type="SUPFAM" id="SSF53067">
    <property type="entry name" value="Actin-like ATPase domain"/>
    <property type="match status" value="2"/>
</dbReference>
<dbReference type="Gene3D" id="3.90.640.10">
    <property type="entry name" value="Actin, Chain A, domain 4"/>
    <property type="match status" value="1"/>
</dbReference>
<dbReference type="SMART" id="SM00320">
    <property type="entry name" value="WD40"/>
    <property type="match status" value="4"/>
</dbReference>
<keyword evidence="9" id="KW-1133">Transmembrane helix</keyword>
<dbReference type="GO" id="GO:0019888">
    <property type="term" value="F:protein phosphatase regulator activity"/>
    <property type="evidence" value="ECO:0007669"/>
    <property type="project" value="InterPro"/>
</dbReference>
<reference evidence="11" key="1">
    <citation type="submission" date="2020-05" db="EMBL/GenBank/DDBJ databases">
        <title>Mycena genomes resolve the evolution of fungal bioluminescence.</title>
        <authorList>
            <person name="Tsai I.J."/>
        </authorList>
    </citation>
    <scope>NUCLEOTIDE SEQUENCE</scope>
    <source>
        <strain evidence="11">171206Taipei</strain>
    </source>
</reference>
<evidence type="ECO:0000256" key="3">
    <source>
        <dbReference type="ARBA" id="ARBA00022574"/>
    </source>
</evidence>
<feature type="transmembrane region" description="Helical" evidence="9">
    <location>
        <begin position="562"/>
        <end position="583"/>
    </location>
</feature>
<keyword evidence="9" id="KW-0472">Membrane</keyword>
<dbReference type="Pfam" id="PF16761">
    <property type="entry name" value="Clr2_transil"/>
    <property type="match status" value="1"/>
</dbReference>
<keyword evidence="3" id="KW-0853">WD repeat</keyword>
<dbReference type="Gene3D" id="3.30.420.40">
    <property type="match status" value="2"/>
</dbReference>
<evidence type="ECO:0000259" key="10">
    <source>
        <dbReference type="Pfam" id="PF16761"/>
    </source>
</evidence>